<evidence type="ECO:0000313" key="1">
    <source>
        <dbReference type="EMBL" id="KAA6397400.1"/>
    </source>
</evidence>
<proteinExistence type="predicted"/>
<name>A0A5J4WR58_9EUKA</name>
<comment type="caution">
    <text evidence="1">The sequence shown here is derived from an EMBL/GenBank/DDBJ whole genome shotgun (WGS) entry which is preliminary data.</text>
</comment>
<dbReference type="AlphaFoldDB" id="A0A5J4WR58"/>
<evidence type="ECO:0000313" key="2">
    <source>
        <dbReference type="Proteomes" id="UP000324800"/>
    </source>
</evidence>
<dbReference type="EMBL" id="SNRW01001190">
    <property type="protein sequence ID" value="KAA6397400.1"/>
    <property type="molecule type" value="Genomic_DNA"/>
</dbReference>
<accession>A0A5J4WR58</accession>
<protein>
    <submittedName>
        <fullName evidence="1">Uncharacterized protein</fullName>
    </submittedName>
</protein>
<sequence>MNSLNQNNSSPTLTSVSPSFVFMGVGQQLDNKLGQQQQGIAEVSSNGAIGLGRVLIRESKQHQYEFGVKDISDATDRIDFTHSYIPNIVQKLEQSNLHSIHQQEVYQRAINIKDEKLQKFEQVLMIKAELDSHKLPHRYPFQYTKQQVQQLRRMKIVIFAAVRLSALIEGFMED</sequence>
<dbReference type="Proteomes" id="UP000324800">
    <property type="component" value="Unassembled WGS sequence"/>
</dbReference>
<gene>
    <name evidence="1" type="ORF">EZS28_007076</name>
</gene>
<organism evidence="1 2">
    <name type="scientific">Streblomastix strix</name>
    <dbReference type="NCBI Taxonomy" id="222440"/>
    <lineage>
        <taxon>Eukaryota</taxon>
        <taxon>Metamonada</taxon>
        <taxon>Preaxostyla</taxon>
        <taxon>Oxymonadida</taxon>
        <taxon>Streblomastigidae</taxon>
        <taxon>Streblomastix</taxon>
    </lineage>
</organism>
<reference evidence="1 2" key="1">
    <citation type="submission" date="2019-03" db="EMBL/GenBank/DDBJ databases">
        <title>Single cell metagenomics reveals metabolic interactions within the superorganism composed of flagellate Streblomastix strix and complex community of Bacteroidetes bacteria on its surface.</title>
        <authorList>
            <person name="Treitli S.C."/>
            <person name="Kolisko M."/>
            <person name="Husnik F."/>
            <person name="Keeling P."/>
            <person name="Hampl V."/>
        </authorList>
    </citation>
    <scope>NUCLEOTIDE SEQUENCE [LARGE SCALE GENOMIC DNA]</scope>
    <source>
        <strain evidence="1">ST1C</strain>
    </source>
</reference>